<dbReference type="GO" id="GO:0016787">
    <property type="term" value="F:hydrolase activity"/>
    <property type="evidence" value="ECO:0007669"/>
    <property type="project" value="UniProtKB-KW"/>
</dbReference>
<evidence type="ECO:0000256" key="2">
    <source>
        <dbReference type="ARBA" id="ARBA00004613"/>
    </source>
</evidence>
<evidence type="ECO:0000313" key="20">
    <source>
        <dbReference type="Proteomes" id="UP000028545"/>
    </source>
</evidence>
<sequence length="319" mass="34759">MEVPTPDTQEWDLQFPETDELQKLLHRAGSSTPLTLMDDAGGHADTGLELLQNMCLPPVNEAQESGSPGQDKPLHAMEEDGLLSCPDSSPERGPNSILHLAVQSRRPASVTLLLRYGFDIDARNTQGRTPLLIAIENDDHETVKTLLAHGADPNTASQRPNFEEESRRKANKTTHKISKIKMKFTLGILFLALGYAHYVFDSLVLHGQPTTQWGYVRITENHYSNAPVVDVTSPEIRCYQATDDGSSTEIANVTAGDTVGFTSSPAAYHPGPLSFYMAKAPDGVSAAEFNGTGNVWFKISQDKPAITASSITWPNTGEE</sequence>
<reference evidence="19 20" key="1">
    <citation type="journal article" date="2014" name="Genome Announc.">
        <title>Draft genome sequence of the pathogenic fungus Scedosporium apiospermum.</title>
        <authorList>
            <person name="Vandeputte P."/>
            <person name="Ghamrawi S."/>
            <person name="Rechenmann M."/>
            <person name="Iltis A."/>
            <person name="Giraud S."/>
            <person name="Fleury M."/>
            <person name="Thornton C."/>
            <person name="Delhaes L."/>
            <person name="Meyer W."/>
            <person name="Papon N."/>
            <person name="Bouchara J.P."/>
        </authorList>
    </citation>
    <scope>NUCLEOTIDE SEQUENCE [LARGE SCALE GENOMIC DNA]</scope>
    <source>
        <strain evidence="19 20">IHEM 14462</strain>
    </source>
</reference>
<dbReference type="AlphaFoldDB" id="A0A084G1V1"/>
<proteinExistence type="inferred from homology"/>
<dbReference type="GO" id="GO:0005576">
    <property type="term" value="C:extracellular region"/>
    <property type="evidence" value="ECO:0007669"/>
    <property type="project" value="UniProtKB-SubCell"/>
</dbReference>
<dbReference type="PANTHER" id="PTHR33353">
    <property type="entry name" value="PUTATIVE (AFU_ORTHOLOGUE AFUA_1G12560)-RELATED"/>
    <property type="match status" value="1"/>
</dbReference>
<dbReference type="Gene3D" id="2.70.50.70">
    <property type="match status" value="1"/>
</dbReference>
<dbReference type="GO" id="GO:0030245">
    <property type="term" value="P:cellulose catabolic process"/>
    <property type="evidence" value="ECO:0007669"/>
    <property type="project" value="UniProtKB-KW"/>
</dbReference>
<keyword evidence="11" id="KW-0119">Carbohydrate metabolism</keyword>
<dbReference type="InterPro" id="IPR036770">
    <property type="entry name" value="Ankyrin_rpt-contain_sf"/>
</dbReference>
<evidence type="ECO:0000256" key="12">
    <source>
        <dbReference type="ARBA" id="ARBA00023326"/>
    </source>
</evidence>
<dbReference type="EC" id="1.14.99.56" evidence="15"/>
<organism evidence="19 20">
    <name type="scientific">Pseudallescheria apiosperma</name>
    <name type="common">Scedosporium apiospermum</name>
    <dbReference type="NCBI Taxonomy" id="563466"/>
    <lineage>
        <taxon>Eukaryota</taxon>
        <taxon>Fungi</taxon>
        <taxon>Dikarya</taxon>
        <taxon>Ascomycota</taxon>
        <taxon>Pezizomycotina</taxon>
        <taxon>Sordariomycetes</taxon>
        <taxon>Hypocreomycetidae</taxon>
        <taxon>Microascales</taxon>
        <taxon>Microascaceae</taxon>
        <taxon>Scedosporium</taxon>
    </lineage>
</organism>
<dbReference type="GeneID" id="27726487"/>
<accession>A0A084G1V1</accession>
<evidence type="ECO:0000256" key="6">
    <source>
        <dbReference type="ARBA" id="ARBA00023001"/>
    </source>
</evidence>
<evidence type="ECO:0000256" key="17">
    <source>
        <dbReference type="SAM" id="MobiDB-lite"/>
    </source>
</evidence>
<dbReference type="Proteomes" id="UP000028545">
    <property type="component" value="Unassembled WGS sequence"/>
</dbReference>
<evidence type="ECO:0000256" key="13">
    <source>
        <dbReference type="ARBA" id="ARBA00044502"/>
    </source>
</evidence>
<comment type="caution">
    <text evidence="19">The sequence shown here is derived from an EMBL/GenBank/DDBJ whole genome shotgun (WGS) entry which is preliminary data.</text>
</comment>
<evidence type="ECO:0000256" key="3">
    <source>
        <dbReference type="ARBA" id="ARBA00022525"/>
    </source>
</evidence>
<dbReference type="VEuPathDB" id="FungiDB:SAPIO_CDS7415"/>
<keyword evidence="6" id="KW-0136">Cellulose degradation</keyword>
<dbReference type="GO" id="GO:0046872">
    <property type="term" value="F:metal ion binding"/>
    <property type="evidence" value="ECO:0007669"/>
    <property type="project" value="UniProtKB-KW"/>
</dbReference>
<name>A0A084G1V1_PSEDA</name>
<evidence type="ECO:0000256" key="8">
    <source>
        <dbReference type="ARBA" id="ARBA00023008"/>
    </source>
</evidence>
<dbReference type="SMART" id="SM00248">
    <property type="entry name" value="ANK"/>
    <property type="match status" value="2"/>
</dbReference>
<feature type="repeat" description="ANK" evidence="16">
    <location>
        <begin position="126"/>
        <end position="158"/>
    </location>
</feature>
<dbReference type="InterPro" id="IPR002110">
    <property type="entry name" value="Ankyrin_rpt"/>
</dbReference>
<dbReference type="PANTHER" id="PTHR33353:SF10">
    <property type="entry name" value="ENDO-BETA-1,4-GLUCANASE D"/>
    <property type="match status" value="1"/>
</dbReference>
<dbReference type="InterPro" id="IPR005103">
    <property type="entry name" value="AA9_LPMO"/>
</dbReference>
<evidence type="ECO:0000256" key="5">
    <source>
        <dbReference type="ARBA" id="ARBA00022729"/>
    </source>
</evidence>
<dbReference type="GO" id="GO:0004497">
    <property type="term" value="F:monooxygenase activity"/>
    <property type="evidence" value="ECO:0007669"/>
    <property type="project" value="UniProtKB-KW"/>
</dbReference>
<dbReference type="Gene3D" id="1.25.40.20">
    <property type="entry name" value="Ankyrin repeat-containing domain"/>
    <property type="match status" value="1"/>
</dbReference>
<keyword evidence="8" id="KW-0186">Copper</keyword>
<comment type="subcellular location">
    <subcellularLocation>
        <location evidence="2">Secreted</location>
    </subcellularLocation>
</comment>
<feature type="region of interest" description="Disordered" evidence="17">
    <location>
        <begin position="151"/>
        <end position="170"/>
    </location>
</feature>
<dbReference type="InterPro" id="IPR049892">
    <property type="entry name" value="AA9"/>
</dbReference>
<evidence type="ECO:0000256" key="15">
    <source>
        <dbReference type="ARBA" id="ARBA00047174"/>
    </source>
</evidence>
<protein>
    <recommendedName>
        <fullName evidence="15">lytic cellulose monooxygenase (C4-dehydrogenating)</fullName>
        <ecNumber evidence="15">1.14.99.56</ecNumber>
    </recommendedName>
</protein>
<keyword evidence="12" id="KW-0624">Polysaccharide degradation</keyword>
<comment type="similarity">
    <text evidence="13">Belongs to the polysaccharide monooxygenase AA9 family.</text>
</comment>
<feature type="domain" description="Auxiliary Activity family 9 catalytic" evidence="18">
    <location>
        <begin position="197"/>
        <end position="314"/>
    </location>
</feature>
<evidence type="ECO:0000256" key="10">
    <source>
        <dbReference type="ARBA" id="ARBA00023157"/>
    </source>
</evidence>
<evidence type="ECO:0000313" key="19">
    <source>
        <dbReference type="EMBL" id="KEZ41313.1"/>
    </source>
</evidence>
<evidence type="ECO:0000259" key="18">
    <source>
        <dbReference type="Pfam" id="PF03443"/>
    </source>
</evidence>
<keyword evidence="3" id="KW-0964">Secreted</keyword>
<evidence type="ECO:0000256" key="11">
    <source>
        <dbReference type="ARBA" id="ARBA00023277"/>
    </source>
</evidence>
<evidence type="ECO:0000256" key="9">
    <source>
        <dbReference type="ARBA" id="ARBA00023033"/>
    </source>
</evidence>
<dbReference type="KEGG" id="sapo:SAPIO_CDS7415"/>
<evidence type="ECO:0000256" key="4">
    <source>
        <dbReference type="ARBA" id="ARBA00022723"/>
    </source>
</evidence>
<gene>
    <name evidence="19" type="ORF">SAPIO_CDS7415</name>
</gene>
<feature type="repeat" description="ANK" evidence="16">
    <location>
        <begin position="93"/>
        <end position="125"/>
    </location>
</feature>
<dbReference type="PROSITE" id="PS50297">
    <property type="entry name" value="ANK_REP_REGION"/>
    <property type="match status" value="1"/>
</dbReference>
<keyword evidence="7" id="KW-0560">Oxidoreductase</keyword>
<keyword evidence="10" id="KW-1015">Disulfide bond</keyword>
<comment type="cofactor">
    <cofactor evidence="1">
        <name>Cu(2+)</name>
        <dbReference type="ChEBI" id="CHEBI:29036"/>
    </cofactor>
</comment>
<evidence type="ECO:0000256" key="1">
    <source>
        <dbReference type="ARBA" id="ARBA00001973"/>
    </source>
</evidence>
<evidence type="ECO:0000256" key="14">
    <source>
        <dbReference type="ARBA" id="ARBA00045077"/>
    </source>
</evidence>
<dbReference type="EMBL" id="JOWA01000110">
    <property type="protein sequence ID" value="KEZ41313.1"/>
    <property type="molecule type" value="Genomic_DNA"/>
</dbReference>
<evidence type="ECO:0000256" key="7">
    <source>
        <dbReference type="ARBA" id="ARBA00023002"/>
    </source>
</evidence>
<evidence type="ECO:0000256" key="16">
    <source>
        <dbReference type="PROSITE-ProRule" id="PRU00023"/>
    </source>
</evidence>
<dbReference type="RefSeq" id="XP_016641112.1">
    <property type="nucleotide sequence ID" value="XM_016789285.1"/>
</dbReference>
<keyword evidence="9" id="KW-0503">Monooxygenase</keyword>
<keyword evidence="19" id="KW-0378">Hydrolase</keyword>
<dbReference type="HOGENOM" id="CLU_871985_0_0_1"/>
<dbReference type="Pfam" id="PF12796">
    <property type="entry name" value="Ank_2"/>
    <property type="match status" value="1"/>
</dbReference>
<keyword evidence="4" id="KW-0479">Metal-binding</keyword>
<keyword evidence="20" id="KW-1185">Reference proteome</keyword>
<comment type="catalytic activity">
    <reaction evidence="14">
        <text>[(1-&gt;4)-beta-D-glucosyl]n+m + reduced acceptor + O2 = 4-dehydro-beta-D-glucosyl-[(1-&gt;4)-beta-D-glucosyl]n-1 + [(1-&gt;4)-beta-D-glucosyl]m + acceptor + H2O.</text>
        <dbReference type="EC" id="1.14.99.56"/>
    </reaction>
</comment>
<dbReference type="PROSITE" id="PS50088">
    <property type="entry name" value="ANK_REPEAT"/>
    <property type="match status" value="2"/>
</dbReference>
<dbReference type="OrthoDB" id="341259at2759"/>
<keyword evidence="5" id="KW-0732">Signal</keyword>
<dbReference type="Pfam" id="PF03443">
    <property type="entry name" value="AA9"/>
    <property type="match status" value="1"/>
</dbReference>
<keyword evidence="16" id="KW-0040">ANK repeat</keyword>
<dbReference type="SUPFAM" id="SSF48403">
    <property type="entry name" value="Ankyrin repeat"/>
    <property type="match status" value="1"/>
</dbReference>